<name>A0AA41YV91_9HYPH</name>
<gene>
    <name evidence="2" type="ORF">M8523_14460</name>
</gene>
<evidence type="ECO:0000256" key="1">
    <source>
        <dbReference type="SAM" id="MobiDB-lite"/>
    </source>
</evidence>
<feature type="non-terminal residue" evidence="2">
    <location>
        <position position="197"/>
    </location>
</feature>
<proteinExistence type="predicted"/>
<evidence type="ECO:0000313" key="3">
    <source>
        <dbReference type="Proteomes" id="UP001165667"/>
    </source>
</evidence>
<feature type="region of interest" description="Disordered" evidence="1">
    <location>
        <begin position="148"/>
        <end position="197"/>
    </location>
</feature>
<keyword evidence="3" id="KW-1185">Reference proteome</keyword>
<protein>
    <submittedName>
        <fullName evidence="2">Uncharacterized protein</fullName>
    </submittedName>
</protein>
<organism evidence="2 3">
    <name type="scientific">Lichenifustis flavocetrariae</name>
    <dbReference type="NCBI Taxonomy" id="2949735"/>
    <lineage>
        <taxon>Bacteria</taxon>
        <taxon>Pseudomonadati</taxon>
        <taxon>Pseudomonadota</taxon>
        <taxon>Alphaproteobacteria</taxon>
        <taxon>Hyphomicrobiales</taxon>
        <taxon>Lichenihabitantaceae</taxon>
        <taxon>Lichenifustis</taxon>
    </lineage>
</organism>
<comment type="caution">
    <text evidence="2">The sequence shown here is derived from an EMBL/GenBank/DDBJ whole genome shotgun (WGS) entry which is preliminary data.</text>
</comment>
<evidence type="ECO:0000313" key="2">
    <source>
        <dbReference type="EMBL" id="MCW6509224.1"/>
    </source>
</evidence>
<accession>A0AA41YV91</accession>
<reference evidence="2" key="1">
    <citation type="submission" date="2022-05" db="EMBL/GenBank/DDBJ databases">
        <authorList>
            <person name="Pankratov T."/>
        </authorList>
    </citation>
    <scope>NUCLEOTIDE SEQUENCE</scope>
    <source>
        <strain evidence="2">BP6-180914</strain>
    </source>
</reference>
<sequence>MSPRLGERRDGAAVGAAVMNFERSSSAHGRAALPIEPRQRDDDVLDGTGHLGLLAEGLDGLLLRIAPDRAFEAPEPRVVFDSQGAAFPLTLLVEAGESELEEGQAVRQMCRIVDKYVLERDAGAVVPLEGQPGFCGRARDHVAKREAARALDPEEPFVGRKAHQGRAALEERQQVRPKRRDDPDGARPRQALDHSGE</sequence>
<feature type="compositionally biased region" description="Basic and acidic residues" evidence="1">
    <location>
        <begin position="168"/>
        <end position="197"/>
    </location>
</feature>
<dbReference type="Proteomes" id="UP001165667">
    <property type="component" value="Unassembled WGS sequence"/>
</dbReference>
<dbReference type="EMBL" id="JAMOIM010000009">
    <property type="protein sequence ID" value="MCW6509224.1"/>
    <property type="molecule type" value="Genomic_DNA"/>
</dbReference>
<dbReference type="AlphaFoldDB" id="A0AA41YV91"/>